<dbReference type="PRINTS" id="PR01210">
    <property type="entry name" value="GGTRANSPTASE"/>
</dbReference>
<dbReference type="PANTHER" id="PTHR43199">
    <property type="entry name" value="GLUTATHIONE HYDROLASE"/>
    <property type="match status" value="1"/>
</dbReference>
<dbReference type="InterPro" id="IPR043137">
    <property type="entry name" value="GGT_ssub_C"/>
</dbReference>
<evidence type="ECO:0000313" key="5">
    <source>
        <dbReference type="EMBL" id="QKS70424.1"/>
    </source>
</evidence>
<evidence type="ECO:0000256" key="1">
    <source>
        <dbReference type="ARBA" id="ARBA00009381"/>
    </source>
</evidence>
<accession>A0A859FCX6</accession>
<dbReference type="RefSeq" id="WP_176008462.1">
    <property type="nucleotide sequence ID" value="NZ_CP041372.2"/>
</dbReference>
<evidence type="ECO:0000256" key="4">
    <source>
        <dbReference type="ARBA" id="ARBA00023145"/>
    </source>
</evidence>
<dbReference type="GO" id="GO:0016787">
    <property type="term" value="F:hydrolase activity"/>
    <property type="evidence" value="ECO:0007669"/>
    <property type="project" value="UniProtKB-KW"/>
</dbReference>
<dbReference type="Gene3D" id="1.10.246.230">
    <property type="match status" value="1"/>
</dbReference>
<dbReference type="PANTHER" id="PTHR43199:SF1">
    <property type="entry name" value="GLUTATHIONE HYDROLASE PROENZYME"/>
    <property type="match status" value="1"/>
</dbReference>
<dbReference type="AlphaFoldDB" id="A0A859FCX6"/>
<keyword evidence="3" id="KW-0378">Hydrolase</keyword>
<dbReference type="KEGG" id="psua:FLK61_27105"/>
<evidence type="ECO:0000256" key="2">
    <source>
        <dbReference type="ARBA" id="ARBA00022679"/>
    </source>
</evidence>
<dbReference type="Pfam" id="PF01019">
    <property type="entry name" value="G_glu_transpept"/>
    <property type="match status" value="1"/>
</dbReference>
<gene>
    <name evidence="5" type="ORF">FLK61_27105</name>
</gene>
<sequence length="543" mass="59870">MKQQIPASSTMEASGGMVSTASRQATNAGVEMLAKGGNAIDAAVASAFCLGVSEPQASGIGGQSMALVYLKEENRIFALDGSSRAPFELSPAENPERPIMLGLESSTVPSTVAALGYLHETYGKLPLHDILEPSVRACREGIEITPLIHRMLVKEKEHLIKDPSITKNFFHEKEPVDIGTYVYQPELARTFQRMAKHGWRDFYTGDIGKAIVEDMQKRGGLITEIDMNQIPIPVERETLHSTYRGYELYTYPPPGAGRVLVQILAILEGFPPDNLDTDEAIGAIISALAFRFALNYRERTPMHPDHYLQFVNQMLIDKGYAKETVKRINDIYKLALQDTFLPPPTSGETTHLSAADSDGNAVGITQSIELVFGSKTMAKDLGFFYNNYMSAFNYSDTSHPYYLLPGGRPWSSVAPVLLFENGKARYLLGSPGSARISTTLAQVITRLIDKGEPLDDAIASPRFHASHTGSLMIEHNRFSEEVNEALRLAGFKITKRGDYSFYLGCVQGIQLPKNKRERFFGVADPRRDGTARGPELNELGVDI</sequence>
<keyword evidence="2 5" id="KW-0808">Transferase</keyword>
<dbReference type="GO" id="GO:0016740">
    <property type="term" value="F:transferase activity"/>
    <property type="evidence" value="ECO:0007669"/>
    <property type="project" value="UniProtKB-KW"/>
</dbReference>
<organism evidence="5 6">
    <name type="scientific">Paenalkalicoccus suaedae</name>
    <dbReference type="NCBI Taxonomy" id="2592382"/>
    <lineage>
        <taxon>Bacteria</taxon>
        <taxon>Bacillati</taxon>
        <taxon>Bacillota</taxon>
        <taxon>Bacilli</taxon>
        <taxon>Bacillales</taxon>
        <taxon>Bacillaceae</taxon>
        <taxon>Paenalkalicoccus</taxon>
    </lineage>
</organism>
<protein>
    <submittedName>
        <fullName evidence="5">Gamma-glutamyltransferase family protein</fullName>
    </submittedName>
</protein>
<dbReference type="InterPro" id="IPR051792">
    <property type="entry name" value="GGT_bact"/>
</dbReference>
<dbReference type="Gene3D" id="3.60.20.40">
    <property type="match status" value="1"/>
</dbReference>
<keyword evidence="6" id="KW-1185">Reference proteome</keyword>
<reference evidence="6" key="1">
    <citation type="submission" date="2019-07" db="EMBL/GenBank/DDBJ databases">
        <title>Bacillus alkalisoli sp. nov. isolated from saline soil.</title>
        <authorList>
            <person name="Sun J.-Q."/>
            <person name="Xu L."/>
        </authorList>
    </citation>
    <scope>NUCLEOTIDE SEQUENCE [LARGE SCALE GENOMIC DNA]</scope>
    <source>
        <strain evidence="6">M4U3P1</strain>
    </source>
</reference>
<evidence type="ECO:0000256" key="3">
    <source>
        <dbReference type="ARBA" id="ARBA00022801"/>
    </source>
</evidence>
<dbReference type="SUPFAM" id="SSF56235">
    <property type="entry name" value="N-terminal nucleophile aminohydrolases (Ntn hydrolases)"/>
    <property type="match status" value="1"/>
</dbReference>
<dbReference type="Proteomes" id="UP000318138">
    <property type="component" value="Chromosome"/>
</dbReference>
<dbReference type="EMBL" id="CP041372">
    <property type="protein sequence ID" value="QKS70424.1"/>
    <property type="molecule type" value="Genomic_DNA"/>
</dbReference>
<keyword evidence="4" id="KW-0865">Zymogen</keyword>
<name>A0A859FCX6_9BACI</name>
<proteinExistence type="inferred from homology"/>
<comment type="similarity">
    <text evidence="1">Belongs to the gamma-glutamyltransferase family.</text>
</comment>
<dbReference type="InterPro" id="IPR029055">
    <property type="entry name" value="Ntn_hydrolases_N"/>
</dbReference>
<evidence type="ECO:0000313" key="6">
    <source>
        <dbReference type="Proteomes" id="UP000318138"/>
    </source>
</evidence>